<dbReference type="PANTHER" id="PTHR43333:SF1">
    <property type="entry name" value="D-ISOMER SPECIFIC 2-HYDROXYACID DEHYDROGENASE NAD-BINDING DOMAIN-CONTAINING PROTEIN"/>
    <property type="match status" value="1"/>
</dbReference>
<dbReference type="InterPro" id="IPR029753">
    <property type="entry name" value="D-isomer_DH_CS"/>
</dbReference>
<dbReference type="CDD" id="cd12164">
    <property type="entry name" value="GDH_like_2"/>
    <property type="match status" value="1"/>
</dbReference>
<dbReference type="Gene3D" id="3.40.50.720">
    <property type="entry name" value="NAD(P)-binding Rossmann-like Domain"/>
    <property type="match status" value="2"/>
</dbReference>
<dbReference type="PROSITE" id="PS00671">
    <property type="entry name" value="D_2_HYDROXYACID_DH_3"/>
    <property type="match status" value="1"/>
</dbReference>
<feature type="domain" description="D-isomer specific 2-hydroxyacid dehydrogenase NAD-binding" evidence="3">
    <location>
        <begin position="105"/>
        <end position="275"/>
    </location>
</feature>
<dbReference type="Proteomes" id="UP000698752">
    <property type="component" value="Unassembled WGS sequence"/>
</dbReference>
<accession>A0ABS5EPL5</accession>
<reference evidence="5" key="1">
    <citation type="journal article" date="2021" name="Syst. Appl. Microbiol.">
        <title>Roseomonas hellenica sp. nov., isolated from roots of wild-growing Alkanna tinctoria.</title>
        <authorList>
            <person name="Rat A."/>
            <person name="Naranjo H.D."/>
            <person name="Lebbe L."/>
            <person name="Cnockaert M."/>
            <person name="Krigas N."/>
            <person name="Grigoriadou K."/>
            <person name="Maloupa E."/>
            <person name="Willems A."/>
        </authorList>
    </citation>
    <scope>NUCLEOTIDE SEQUENCE [LARGE SCALE GENOMIC DNA]</scope>
    <source>
        <strain evidence="5">LMG 31159</strain>
    </source>
</reference>
<keyword evidence="2" id="KW-0520">NAD</keyword>
<protein>
    <submittedName>
        <fullName evidence="4">Glyoxylate/hydroxypyruvate reductase A</fullName>
    </submittedName>
</protein>
<evidence type="ECO:0000259" key="3">
    <source>
        <dbReference type="Pfam" id="PF02826"/>
    </source>
</evidence>
<keyword evidence="1" id="KW-0560">Oxidoreductase</keyword>
<evidence type="ECO:0000313" key="5">
    <source>
        <dbReference type="Proteomes" id="UP000698752"/>
    </source>
</evidence>
<comment type="caution">
    <text evidence="4">The sequence shown here is derived from an EMBL/GenBank/DDBJ whole genome shotgun (WGS) entry which is preliminary data.</text>
</comment>
<keyword evidence="5" id="KW-1185">Reference proteome</keyword>
<dbReference type="InterPro" id="IPR036291">
    <property type="entry name" value="NAD(P)-bd_dom_sf"/>
</dbReference>
<organism evidence="4 5">
    <name type="scientific">Neoroseomonas terrae</name>
    <dbReference type="NCBI Taxonomy" id="424799"/>
    <lineage>
        <taxon>Bacteria</taxon>
        <taxon>Pseudomonadati</taxon>
        <taxon>Pseudomonadota</taxon>
        <taxon>Alphaproteobacteria</taxon>
        <taxon>Acetobacterales</taxon>
        <taxon>Acetobacteraceae</taxon>
        <taxon>Neoroseomonas</taxon>
    </lineage>
</organism>
<evidence type="ECO:0000256" key="1">
    <source>
        <dbReference type="ARBA" id="ARBA00023002"/>
    </source>
</evidence>
<name>A0ABS5EPL5_9PROT</name>
<dbReference type="PANTHER" id="PTHR43333">
    <property type="entry name" value="2-HACID_DH_C DOMAIN-CONTAINING PROTEIN"/>
    <property type="match status" value="1"/>
</dbReference>
<proteinExistence type="predicted"/>
<sequence>MAVLLSTKKNTMQDWKAALLAVDPSLDVRLFPDVGDPPEIEAAVVWTAHDMMELRRYPNLRVIVSMGAGVDHLFRPPGPPPGVPVARLLDTRLTQGMTEWVLLNVLRFHRQDPEYRDLQARKVWLELPAPETSGRRIGMLGLGELGSDAARALRALGFPVLGWSRRPKAVDGVETFHGADGLLAMAAKAEILVCLLPLTPETRGVIDARLLGAMKPGGFLINAARGGHMVGADVLAALDSGHLAGAALDVFEPEPLPEDSPFWTHPKVILTPHAASITIPSSAAPQVVENIHRARAGQPLINLVDFSAGY</sequence>
<gene>
    <name evidence="4" type="ORF">GXW78_25185</name>
</gene>
<dbReference type="Pfam" id="PF02826">
    <property type="entry name" value="2-Hacid_dh_C"/>
    <property type="match status" value="1"/>
</dbReference>
<dbReference type="SUPFAM" id="SSF51735">
    <property type="entry name" value="NAD(P)-binding Rossmann-fold domains"/>
    <property type="match status" value="1"/>
</dbReference>
<dbReference type="EMBL" id="JAAEDI010000037">
    <property type="protein sequence ID" value="MBR0652974.1"/>
    <property type="molecule type" value="Genomic_DNA"/>
</dbReference>
<evidence type="ECO:0000313" key="4">
    <source>
        <dbReference type="EMBL" id="MBR0652974.1"/>
    </source>
</evidence>
<dbReference type="InterPro" id="IPR006140">
    <property type="entry name" value="D-isomer_DH_NAD-bd"/>
</dbReference>
<dbReference type="RefSeq" id="WP_211871688.1">
    <property type="nucleotide sequence ID" value="NZ_JAAEDI010000037.1"/>
</dbReference>
<evidence type="ECO:0000256" key="2">
    <source>
        <dbReference type="ARBA" id="ARBA00023027"/>
    </source>
</evidence>